<keyword evidence="3" id="KW-0378">Hydrolase</keyword>
<dbReference type="RefSeq" id="WP_094305339.1">
    <property type="nucleotide sequence ID" value="NZ_NOWT01000021.1"/>
</dbReference>
<dbReference type="EMBL" id="NOWT01000021">
    <property type="protein sequence ID" value="OYD82583.1"/>
    <property type="molecule type" value="Genomic_DNA"/>
</dbReference>
<dbReference type="SUPFAM" id="SSF53474">
    <property type="entry name" value="alpha/beta-Hydrolases"/>
    <property type="match status" value="1"/>
</dbReference>
<dbReference type="PRINTS" id="PR00412">
    <property type="entry name" value="EPOXHYDRLASE"/>
</dbReference>
<dbReference type="PANTHER" id="PTHR43689">
    <property type="entry name" value="HYDROLASE"/>
    <property type="match status" value="1"/>
</dbReference>
<sequence length="354" mass="39045">MTGIRVHNSPTRETRLSNQPHRQQQRSRLGTVLGLSTAAVAAAALFNTYRARKVEREHPPKGRFVTVDGVRLHYLDQGEGSPVVLIHGNVVDAGDWVLSGVFDRTAAHHRVIAFDRPGFGYSGRPHGSMWTAAHQATLLRHAFRELGIERPVVVGHSWGALVALELALNHPDAVRGLVVLSGYYDVTVRYDVPLVAVSTVPGVGDVIRYTVSPVLGAALLPLNIKAMFSPQPVPPQFKRNFPYGFPIRPWQIRAESQDAVTMMPAAIDMHQRFRHLRLPVFILAGTEDRIVSHESHATWLHDQIPGSRLQLINGAGHMVHYVRPQQVAACINEVAAARHPTEKVSADDGVVNYP</sequence>
<dbReference type="Proteomes" id="UP000215367">
    <property type="component" value="Unassembled WGS sequence"/>
</dbReference>
<feature type="domain" description="AB hydrolase-1" evidence="2">
    <location>
        <begin position="82"/>
        <end position="324"/>
    </location>
</feature>
<evidence type="ECO:0000259" key="2">
    <source>
        <dbReference type="Pfam" id="PF00561"/>
    </source>
</evidence>
<dbReference type="Gene3D" id="3.40.50.1820">
    <property type="entry name" value="alpha/beta hydrolase"/>
    <property type="match status" value="1"/>
</dbReference>
<comment type="caution">
    <text evidence="3">The sequence shown here is derived from an EMBL/GenBank/DDBJ whole genome shotgun (WGS) entry which is preliminary data.</text>
</comment>
<protein>
    <submittedName>
        <fullName evidence="3">Alpha/beta hydrolase</fullName>
    </submittedName>
</protein>
<evidence type="ECO:0000313" key="4">
    <source>
        <dbReference type="Proteomes" id="UP000215367"/>
    </source>
</evidence>
<evidence type="ECO:0000256" key="1">
    <source>
        <dbReference type="SAM" id="MobiDB-lite"/>
    </source>
</evidence>
<keyword evidence="3" id="KW-0614">Plasmid</keyword>
<reference evidence="3 4" key="1">
    <citation type="submission" date="2017-07" db="EMBL/GenBank/DDBJ databases">
        <title>Whole genome sequence of Azospirillum brasilense 2A1, a potential biofertilizer strain.</title>
        <authorList>
            <person name="Fontana C.A."/>
            <person name="Toffoli L.M."/>
            <person name="Salazar S.M."/>
            <person name="Puglisi E."/>
            <person name="Pedraza R."/>
            <person name="Bassi D."/>
            <person name="Cocconcelli P.S."/>
        </authorList>
    </citation>
    <scope>NUCLEOTIDE SEQUENCE [LARGE SCALE GENOMIC DNA]</scope>
    <source>
        <strain evidence="3 4">2A1</strain>
        <plasmid evidence="3">unnamed</plasmid>
    </source>
</reference>
<accession>A0A235HAP0</accession>
<dbReference type="InterPro" id="IPR000639">
    <property type="entry name" value="Epox_hydrolase-like"/>
</dbReference>
<dbReference type="InterPro" id="IPR029058">
    <property type="entry name" value="AB_hydrolase_fold"/>
</dbReference>
<dbReference type="AlphaFoldDB" id="A0A235HAP0"/>
<dbReference type="PRINTS" id="PR00111">
    <property type="entry name" value="ABHYDROLASE"/>
</dbReference>
<feature type="compositionally biased region" description="Polar residues" evidence="1">
    <location>
        <begin position="16"/>
        <end position="26"/>
    </location>
</feature>
<name>A0A235HAP0_AZOBR</name>
<dbReference type="InterPro" id="IPR000073">
    <property type="entry name" value="AB_hydrolase_1"/>
</dbReference>
<organism evidence="3 4">
    <name type="scientific">Azospirillum brasilense</name>
    <dbReference type="NCBI Taxonomy" id="192"/>
    <lineage>
        <taxon>Bacteria</taxon>
        <taxon>Pseudomonadati</taxon>
        <taxon>Pseudomonadota</taxon>
        <taxon>Alphaproteobacteria</taxon>
        <taxon>Rhodospirillales</taxon>
        <taxon>Azospirillaceae</taxon>
        <taxon>Azospirillum</taxon>
    </lineage>
</organism>
<dbReference type="GO" id="GO:0016787">
    <property type="term" value="F:hydrolase activity"/>
    <property type="evidence" value="ECO:0007669"/>
    <property type="project" value="UniProtKB-KW"/>
</dbReference>
<gene>
    <name evidence="3" type="ORF">CHT98_20545</name>
</gene>
<feature type="region of interest" description="Disordered" evidence="1">
    <location>
        <begin position="1"/>
        <end position="26"/>
    </location>
</feature>
<proteinExistence type="predicted"/>
<dbReference type="Pfam" id="PF00561">
    <property type="entry name" value="Abhydrolase_1"/>
    <property type="match status" value="1"/>
</dbReference>
<geneLocation type="plasmid" evidence="3">
    <name>unnamed</name>
</geneLocation>
<dbReference type="PANTHER" id="PTHR43689:SF8">
    <property type="entry name" value="ALPHA_BETA-HYDROLASES SUPERFAMILY PROTEIN"/>
    <property type="match status" value="1"/>
</dbReference>
<evidence type="ECO:0000313" key="3">
    <source>
        <dbReference type="EMBL" id="OYD82583.1"/>
    </source>
</evidence>